<evidence type="ECO:0000256" key="5">
    <source>
        <dbReference type="ARBA" id="ARBA00022884"/>
    </source>
</evidence>
<sequence length="1175" mass="135258">MENTKVSLSNSTELKNQQLKDSKQKKEEFENIVKSYLESKPYLAFDRKVSELEIRFGTNPKLSRPISKIDYDNVVKQLLACGFKPENIDGTQILRIQSEYTDPKTGITKMSNIRAEISGSDLIQEYCRTNSLQKVIDMPSTVFNKLKFTKKSTAIKQEGNVVTFIKKLDMDDFNFRVSYQTEEDFNIQSNIARNIISKWMDSKKMFRCMNRVRFYHPDMPIFADLSIVKSSKKTNKIPIPQYTIQEAGVFGNIESYEIELELDNSKVGTGSNFDTPVKLLDCIKKSIRIVLSGLQGSKYPISYVERNVILQSYMKLIHGDEYKTNSRIFPKDFIGPSSFTLQMENIQPENDVVGLPNIRNNYTVTEKADGERKLLYISDEGKIYLIDTNMNVIFVGAKTNEKTIYESLLDGEHIKYNKNGNFINLYAAFDIYYINKKSVRDFAFVPTNDTDIETKFRLPLLKQLIELVKPNSILESKGEVSNDKSSMPANFRIQCKSFEVANENNSIFEGCAKILSKLKDDTFEYNTDGLIFTPSKLAVGGVKEGGSAGPLYKSTWDYSFKWKPAEFNTIDFLVTIKKDKTGRDEIHHIFQDGKNLEGVQDLIQYKTLILRCGFDERKHGFINPCQNILNDDLPSPDDIDNEETYKPVPFQPTDPYDPEACFCNVVLKEDGSKVLMMTEEGEYFEEDTIVEFKYVESNKDGWKWIPLRVRYDKTSELRSGLKNYGNAYHVANNNWHSIHNPITDEMITSGEGIPEFITSEDVYYKRTSNETSTRSLRDFHNLFVKKNLITGVATRGDTLIDYAVGKAGDLSKWIRSKLSFVFGIDISKDNIHNQIDGACSRFLRERKTNKYMPKALFVTGDSGLNIRNGQAFNTEKDKQITKAVFGNGPKDESLLGKGVYNQYGIGEQGFQISSCQFAMHYFFENETKLHEFLRNITECTKVQGYFVGTCYDGKTVFNRLKTKINGESISIMKDDKKIYEITKMYDQTGFPDDDMSLGYAINVYQESINQTFREYLVNFDYFIRIMEDYGFVLISKEDANHMNIPDSNGLFSELFSSMEMEIKQNPRSKVDYGTAIYMTPEEKQISFMNRYFIFKKVRNIDVKKMAEVIFKQKEFIDKEGEENIKELEPENETKAERKVESIIIRTDAKPVKIKKPKIPLKKFVPISETTIEKQP</sequence>
<keyword evidence="4" id="KW-0949">S-adenosyl-L-methionine</keyword>
<dbReference type="SUPFAM" id="SSF56091">
    <property type="entry name" value="DNA ligase/mRNA capping enzyme, catalytic domain"/>
    <property type="match status" value="1"/>
</dbReference>
<dbReference type="Gene3D" id="3.30.470.30">
    <property type="entry name" value="DNA ligase/mRNA capping enzyme"/>
    <property type="match status" value="1"/>
</dbReference>
<dbReference type="PROSITE" id="PS51562">
    <property type="entry name" value="RNA_CAP0_MT"/>
    <property type="match status" value="1"/>
</dbReference>
<keyword evidence="3" id="KW-0808">Transferase</keyword>
<evidence type="ECO:0000259" key="7">
    <source>
        <dbReference type="PROSITE" id="PS51562"/>
    </source>
</evidence>
<dbReference type="PANTHER" id="PTHR12189:SF2">
    <property type="entry name" value="MRNA CAP GUANINE-N7 METHYLTRANSFERASE"/>
    <property type="match status" value="1"/>
</dbReference>
<dbReference type="InterPro" id="IPR039753">
    <property type="entry name" value="RG7MT1"/>
</dbReference>
<dbReference type="InterPro" id="IPR004971">
    <property type="entry name" value="mRNA_G-N7_MeTrfase_dom"/>
</dbReference>
<dbReference type="GO" id="GO:0005634">
    <property type="term" value="C:nucleus"/>
    <property type="evidence" value="ECO:0007669"/>
    <property type="project" value="TreeGrafter"/>
</dbReference>
<dbReference type="EMBL" id="MN739631">
    <property type="protein sequence ID" value="QHT17087.1"/>
    <property type="molecule type" value="Genomic_DNA"/>
</dbReference>
<dbReference type="InterPro" id="IPR029063">
    <property type="entry name" value="SAM-dependent_MTases_sf"/>
</dbReference>
<evidence type="ECO:0000256" key="6">
    <source>
        <dbReference type="SAM" id="MobiDB-lite"/>
    </source>
</evidence>
<dbReference type="InterPro" id="IPR001339">
    <property type="entry name" value="mRNA_cap_enzyme_adenylation"/>
</dbReference>
<evidence type="ECO:0000313" key="8">
    <source>
        <dbReference type="EMBL" id="QHT17087.1"/>
    </source>
</evidence>
<dbReference type="AlphaFoldDB" id="A0A6C0DKM8"/>
<evidence type="ECO:0000256" key="4">
    <source>
        <dbReference type="ARBA" id="ARBA00022691"/>
    </source>
</evidence>
<dbReference type="EC" id="2.1.1.56" evidence="1"/>
<dbReference type="GO" id="GO:0005524">
    <property type="term" value="F:ATP binding"/>
    <property type="evidence" value="ECO:0007669"/>
    <property type="project" value="InterPro"/>
</dbReference>
<feature type="domain" description="MRNA cap 0 methyltransferase" evidence="7">
    <location>
        <begin position="772"/>
        <end position="1097"/>
    </location>
</feature>
<keyword evidence="5" id="KW-0694">RNA-binding</keyword>
<dbReference type="Pfam" id="PF03291">
    <property type="entry name" value="mRNA_G-N7_MeTrfase"/>
    <property type="match status" value="1"/>
</dbReference>
<dbReference type="SUPFAM" id="SSF53335">
    <property type="entry name" value="S-adenosyl-L-methionine-dependent methyltransferases"/>
    <property type="match status" value="1"/>
</dbReference>
<dbReference type="InterPro" id="IPR012340">
    <property type="entry name" value="NA-bd_OB-fold"/>
</dbReference>
<dbReference type="GO" id="GO:0004484">
    <property type="term" value="F:mRNA guanylyltransferase activity"/>
    <property type="evidence" value="ECO:0007669"/>
    <property type="project" value="InterPro"/>
</dbReference>
<name>A0A6C0DKM8_9ZZZZ</name>
<organism evidence="8">
    <name type="scientific">viral metagenome</name>
    <dbReference type="NCBI Taxonomy" id="1070528"/>
    <lineage>
        <taxon>unclassified sequences</taxon>
        <taxon>metagenomes</taxon>
        <taxon>organismal metagenomes</taxon>
    </lineage>
</organism>
<dbReference type="GO" id="GO:0003723">
    <property type="term" value="F:RNA binding"/>
    <property type="evidence" value="ECO:0007669"/>
    <property type="project" value="UniProtKB-KW"/>
</dbReference>
<protein>
    <recommendedName>
        <fullName evidence="1">mRNA (guanine-N(7))-methyltransferase</fullName>
        <ecNumber evidence="1">2.1.1.56</ecNumber>
    </recommendedName>
</protein>
<evidence type="ECO:0000256" key="1">
    <source>
        <dbReference type="ARBA" id="ARBA00011926"/>
    </source>
</evidence>
<evidence type="ECO:0000256" key="3">
    <source>
        <dbReference type="ARBA" id="ARBA00022679"/>
    </source>
</evidence>
<reference evidence="8" key="1">
    <citation type="journal article" date="2020" name="Nature">
        <title>Giant virus diversity and host interactions through global metagenomics.</title>
        <authorList>
            <person name="Schulz F."/>
            <person name="Roux S."/>
            <person name="Paez-Espino D."/>
            <person name="Jungbluth S."/>
            <person name="Walsh D.A."/>
            <person name="Denef V.J."/>
            <person name="McMahon K.D."/>
            <person name="Konstantinidis K.T."/>
            <person name="Eloe-Fadrosh E.A."/>
            <person name="Kyrpides N.C."/>
            <person name="Woyke T."/>
        </authorList>
    </citation>
    <scope>NUCLEOTIDE SEQUENCE</scope>
    <source>
        <strain evidence="8">GVMAG-M-3300023174-24</strain>
    </source>
</reference>
<accession>A0A6C0DKM8</accession>
<dbReference type="GO" id="GO:0004482">
    <property type="term" value="F:mRNA 5'-cap (guanine-N7-)-methyltransferase activity"/>
    <property type="evidence" value="ECO:0007669"/>
    <property type="project" value="UniProtKB-EC"/>
</dbReference>
<dbReference type="Gene3D" id="3.40.50.150">
    <property type="entry name" value="Vaccinia Virus protein VP39"/>
    <property type="match status" value="1"/>
</dbReference>
<feature type="compositionally biased region" description="Polar residues" evidence="6">
    <location>
        <begin position="1"/>
        <end position="17"/>
    </location>
</feature>
<keyword evidence="2" id="KW-0489">Methyltransferase</keyword>
<evidence type="ECO:0000256" key="2">
    <source>
        <dbReference type="ARBA" id="ARBA00022603"/>
    </source>
</evidence>
<dbReference type="Pfam" id="PF01331">
    <property type="entry name" value="mRNA_cap_enzyme"/>
    <property type="match status" value="1"/>
</dbReference>
<feature type="region of interest" description="Disordered" evidence="6">
    <location>
        <begin position="1"/>
        <end position="23"/>
    </location>
</feature>
<dbReference type="Gene3D" id="2.40.50.140">
    <property type="entry name" value="Nucleic acid-binding proteins"/>
    <property type="match status" value="1"/>
</dbReference>
<proteinExistence type="predicted"/>
<dbReference type="PANTHER" id="PTHR12189">
    <property type="entry name" value="MRNA GUANINE-7- METHYLTRANSFERASE"/>
    <property type="match status" value="1"/>
</dbReference>